<reference evidence="3" key="1">
    <citation type="submission" date="2025-08" db="UniProtKB">
        <authorList>
            <consortium name="RefSeq"/>
        </authorList>
    </citation>
    <scope>IDENTIFICATION</scope>
    <source>
        <strain evidence="3">MV-25-SWS-2005</strain>
        <tissue evidence="3">Whole body</tissue>
    </source>
</reference>
<dbReference type="KEGG" id="dpo:4812547"/>
<feature type="region of interest" description="Disordered" evidence="1">
    <location>
        <begin position="1"/>
        <end position="48"/>
    </location>
</feature>
<feature type="compositionally biased region" description="Basic residues" evidence="1">
    <location>
        <begin position="338"/>
        <end position="364"/>
    </location>
</feature>
<feature type="compositionally biased region" description="Basic and acidic residues" evidence="1">
    <location>
        <begin position="26"/>
        <end position="35"/>
    </location>
</feature>
<evidence type="ECO:0008006" key="4">
    <source>
        <dbReference type="Google" id="ProtNLM"/>
    </source>
</evidence>
<feature type="compositionally biased region" description="Basic and acidic residues" evidence="1">
    <location>
        <begin position="183"/>
        <end position="195"/>
    </location>
</feature>
<evidence type="ECO:0000313" key="3">
    <source>
        <dbReference type="RefSeq" id="XP_015043535.2"/>
    </source>
</evidence>
<feature type="region of interest" description="Disordered" evidence="1">
    <location>
        <begin position="123"/>
        <end position="402"/>
    </location>
</feature>
<dbReference type="Proteomes" id="UP000001819">
    <property type="component" value="Chromosome X"/>
</dbReference>
<gene>
    <name evidence="3" type="primary">LOC4812547</name>
</gene>
<dbReference type="RefSeq" id="XP_015043535.2">
    <property type="nucleotide sequence ID" value="XM_015188049.2"/>
</dbReference>
<proteinExistence type="predicted"/>
<accession>A0A6I8VLP7</accession>
<evidence type="ECO:0000313" key="2">
    <source>
        <dbReference type="Proteomes" id="UP000001819"/>
    </source>
</evidence>
<evidence type="ECO:0000256" key="1">
    <source>
        <dbReference type="SAM" id="MobiDB-lite"/>
    </source>
</evidence>
<feature type="compositionally biased region" description="Basic and acidic residues" evidence="1">
    <location>
        <begin position="1"/>
        <end position="11"/>
    </location>
</feature>
<feature type="compositionally biased region" description="Low complexity" evidence="1">
    <location>
        <begin position="154"/>
        <end position="166"/>
    </location>
</feature>
<feature type="compositionally biased region" description="Basic residues" evidence="1">
    <location>
        <begin position="214"/>
        <end position="226"/>
    </location>
</feature>
<dbReference type="ExpressionAtlas" id="A0A6I8VLP7">
    <property type="expression patterns" value="baseline"/>
</dbReference>
<keyword evidence="2" id="KW-1185">Reference proteome</keyword>
<organism evidence="2 3">
    <name type="scientific">Drosophila pseudoobscura pseudoobscura</name>
    <name type="common">Fruit fly</name>
    <dbReference type="NCBI Taxonomy" id="46245"/>
    <lineage>
        <taxon>Eukaryota</taxon>
        <taxon>Metazoa</taxon>
        <taxon>Ecdysozoa</taxon>
        <taxon>Arthropoda</taxon>
        <taxon>Hexapoda</taxon>
        <taxon>Insecta</taxon>
        <taxon>Pterygota</taxon>
        <taxon>Neoptera</taxon>
        <taxon>Endopterygota</taxon>
        <taxon>Diptera</taxon>
        <taxon>Brachycera</taxon>
        <taxon>Muscomorpha</taxon>
        <taxon>Ephydroidea</taxon>
        <taxon>Drosophilidae</taxon>
        <taxon>Drosophila</taxon>
        <taxon>Sophophora</taxon>
    </lineage>
</organism>
<dbReference type="AlphaFoldDB" id="A0A6I8VLP7"/>
<feature type="compositionally biased region" description="Basic residues" evidence="1">
    <location>
        <begin position="256"/>
        <end position="267"/>
    </location>
</feature>
<feature type="compositionally biased region" description="Polar residues" evidence="1">
    <location>
        <begin position="12"/>
        <end position="25"/>
    </location>
</feature>
<sequence length="576" mass="65762">MVKSPWKREENGSQSPCRIKSSMSMEESKPQIKTEPDDDQSVESERDPFDELAELLEEENVPVYLVEMPLVAPPPPSITLPDDCFLFTRRTKVEIASAVPSSSSSVNECLDSPHQRAAGLAPIEVHSQKKSRSHSRRSSVSAQRNQSRRGRSRSGGSSNRQESNQGRSLIRSLSSVGHKNRQKPPEIDRREDRITSSRKGARSNSSSMETKQCKMSRGRSPGKIKKGNSTSRISTETDRCRARSPNGTSSSDREHFRKKMSYKRLSRRQFAENGHVFGRRRSRSGSPNRWHWRRDSFSPIISPQRMRREFRPRQIRLYSPKRLSGQRCLSREPTRSPSRCRSRQSGRSHQHPQRRSRSGTRQHRLSREPPIRHSRSISRQHRLSREPPIRHPRSRSHSAVNKTRMNDNVSPVCSAGSIEIFRPSDCTLPPLGPVEAMAHNSPRPILPIVTSRFENPVTPSPVTPYRHLPQMPAASNHMWYTQTHYTHFQYSTTTMQDGPNWQAPVYGYGDAPPPALGPYDLRHRLGSTRSLPLGPCDLRHRIQGRPECFFPTENTASPYNVAPGQTVYQYYPNGYY</sequence>
<name>A0A6I8VLP7_DROPS</name>
<feature type="compositionally biased region" description="Basic residues" evidence="1">
    <location>
        <begin position="372"/>
        <end position="382"/>
    </location>
</feature>
<feature type="compositionally biased region" description="Basic residues" evidence="1">
    <location>
        <begin position="128"/>
        <end position="137"/>
    </location>
</feature>
<dbReference type="InParanoid" id="A0A6I8VLP7"/>
<protein>
    <recommendedName>
        <fullName evidence="4">Serine/arginine repetitive matrix protein 1</fullName>
    </recommendedName>
</protein>